<dbReference type="Gene3D" id="1.10.10.60">
    <property type="entry name" value="Homeodomain-like"/>
    <property type="match status" value="1"/>
</dbReference>
<dbReference type="InterPro" id="IPR018060">
    <property type="entry name" value="HTH_AraC"/>
</dbReference>
<evidence type="ECO:0000256" key="1">
    <source>
        <dbReference type="ARBA" id="ARBA00023015"/>
    </source>
</evidence>
<dbReference type="PANTHER" id="PTHR46796">
    <property type="entry name" value="HTH-TYPE TRANSCRIPTIONAL ACTIVATOR RHAS-RELATED"/>
    <property type="match status" value="1"/>
</dbReference>
<dbReference type="PROSITE" id="PS01124">
    <property type="entry name" value="HTH_ARAC_FAMILY_2"/>
    <property type="match status" value="1"/>
</dbReference>
<accession>A0ABS0C3T9</accession>
<evidence type="ECO:0000313" key="6">
    <source>
        <dbReference type="Proteomes" id="UP000807309"/>
    </source>
</evidence>
<dbReference type="RefSeq" id="WP_195032360.1">
    <property type="nucleotide sequence ID" value="NZ_JADLRE010000005.1"/>
</dbReference>
<dbReference type="InterPro" id="IPR046532">
    <property type="entry name" value="DUF6597"/>
</dbReference>
<comment type="caution">
    <text evidence="5">The sequence shown here is derived from an EMBL/GenBank/DDBJ whole genome shotgun (WGS) entry which is preliminary data.</text>
</comment>
<dbReference type="PANTHER" id="PTHR46796:SF15">
    <property type="entry name" value="BLL1074 PROTEIN"/>
    <property type="match status" value="1"/>
</dbReference>
<feature type="domain" description="HTH araC/xylS-type" evidence="4">
    <location>
        <begin position="137"/>
        <end position="234"/>
    </location>
</feature>
<keyword evidence="1" id="KW-0805">Transcription regulation</keyword>
<gene>
    <name evidence="5" type="ORF">IU470_08010</name>
</gene>
<proteinExistence type="predicted"/>
<name>A0ABS0C3T9_9NOCA</name>
<evidence type="ECO:0000313" key="5">
    <source>
        <dbReference type="EMBL" id="MBF6225054.1"/>
    </source>
</evidence>
<evidence type="ECO:0000256" key="3">
    <source>
        <dbReference type="ARBA" id="ARBA00023163"/>
    </source>
</evidence>
<keyword evidence="2" id="KW-0238">DNA-binding</keyword>
<evidence type="ECO:0000256" key="2">
    <source>
        <dbReference type="ARBA" id="ARBA00023125"/>
    </source>
</evidence>
<sequence length="264" mass="27741">MNEVAAYHERPSRYEGAVLWTKTADGRVPALPVLPDGCMDLIWMAGRLIVAGPDTRAHHPGVSPGDRYIGVRFFPGTAPALLGVSARELRDQRVDLTQLWPSATVRSLVGRLADADDPAAALEAIVLRRAADAEPADPLLRRVVGALEAGRPVAAVAEAAGLGERTLHRRCVDAFGYGPKTLARVLRMQRALAAARGGVPLADTATLAGFADQAHLSREVRALAGVSMGELLARSERDLAGYSAPVGSAAYRSTPLPSGSSTTA</sequence>
<keyword evidence="6" id="KW-1185">Reference proteome</keyword>
<dbReference type="Pfam" id="PF12833">
    <property type="entry name" value="HTH_18"/>
    <property type="match status" value="1"/>
</dbReference>
<dbReference type="SMART" id="SM00342">
    <property type="entry name" value="HTH_ARAC"/>
    <property type="match status" value="1"/>
</dbReference>
<dbReference type="Pfam" id="PF20240">
    <property type="entry name" value="DUF6597"/>
    <property type="match status" value="1"/>
</dbReference>
<protein>
    <submittedName>
        <fullName evidence="5">Helix-turn-helix transcriptional regulator</fullName>
    </submittedName>
</protein>
<evidence type="ECO:0000259" key="4">
    <source>
        <dbReference type="PROSITE" id="PS01124"/>
    </source>
</evidence>
<dbReference type="Proteomes" id="UP000807309">
    <property type="component" value="Unassembled WGS sequence"/>
</dbReference>
<dbReference type="EMBL" id="JADLRE010000005">
    <property type="protein sequence ID" value="MBF6225054.1"/>
    <property type="molecule type" value="Genomic_DNA"/>
</dbReference>
<organism evidence="5 6">
    <name type="scientific">Nocardia abscessus</name>
    <dbReference type="NCBI Taxonomy" id="120957"/>
    <lineage>
        <taxon>Bacteria</taxon>
        <taxon>Bacillati</taxon>
        <taxon>Actinomycetota</taxon>
        <taxon>Actinomycetes</taxon>
        <taxon>Mycobacteriales</taxon>
        <taxon>Nocardiaceae</taxon>
        <taxon>Nocardia</taxon>
    </lineage>
</organism>
<keyword evidence="3" id="KW-0804">Transcription</keyword>
<dbReference type="InterPro" id="IPR050204">
    <property type="entry name" value="AraC_XylS_family_regulators"/>
</dbReference>
<reference evidence="5 6" key="1">
    <citation type="submission" date="2020-10" db="EMBL/GenBank/DDBJ databases">
        <title>Identification of Nocardia species via Next-generation sequencing and recognition of intraspecies genetic diversity.</title>
        <authorList>
            <person name="Li P."/>
            <person name="Li P."/>
            <person name="Lu B."/>
        </authorList>
    </citation>
    <scope>NUCLEOTIDE SEQUENCE [LARGE SCALE GENOMIC DNA]</scope>
    <source>
        <strain evidence="5 6">N-11</strain>
    </source>
</reference>